<evidence type="ECO:0000313" key="2">
    <source>
        <dbReference type="EMBL" id="KAK1291819.1"/>
    </source>
</evidence>
<evidence type="ECO:0000313" key="3">
    <source>
        <dbReference type="Proteomes" id="UP001180020"/>
    </source>
</evidence>
<comment type="caution">
    <text evidence="2">The sequence shown here is derived from an EMBL/GenBank/DDBJ whole genome shotgun (WGS) entry which is preliminary data.</text>
</comment>
<keyword evidence="1" id="KW-1133">Transmembrane helix</keyword>
<proteinExistence type="predicted"/>
<gene>
    <name evidence="2" type="ORF">QJS10_CPB17g01476</name>
</gene>
<feature type="transmembrane region" description="Helical" evidence="1">
    <location>
        <begin position="9"/>
        <end position="30"/>
    </location>
</feature>
<sequence length="73" mass="8353">MFQKCAGQLYPSCVAFSCGLFTAFVVLAHYERLALFIYPLCKSSPELLMVFYEIIEEVKLFQSTGVPLQEVMY</sequence>
<dbReference type="PROSITE" id="PS51257">
    <property type="entry name" value="PROKAR_LIPOPROTEIN"/>
    <property type="match status" value="1"/>
</dbReference>
<dbReference type="Proteomes" id="UP001180020">
    <property type="component" value="Unassembled WGS sequence"/>
</dbReference>
<reference evidence="2" key="1">
    <citation type="journal article" date="2023" name="Nat. Commun.">
        <title>Diploid and tetraploid genomes of Acorus and the evolution of monocots.</title>
        <authorList>
            <person name="Ma L."/>
            <person name="Liu K.W."/>
            <person name="Li Z."/>
            <person name="Hsiao Y.Y."/>
            <person name="Qi Y."/>
            <person name="Fu T."/>
            <person name="Tang G.D."/>
            <person name="Zhang D."/>
            <person name="Sun W.H."/>
            <person name="Liu D.K."/>
            <person name="Li Y."/>
            <person name="Chen G.Z."/>
            <person name="Liu X.D."/>
            <person name="Liao X.Y."/>
            <person name="Jiang Y.T."/>
            <person name="Yu X."/>
            <person name="Hao Y."/>
            <person name="Huang J."/>
            <person name="Zhao X.W."/>
            <person name="Ke S."/>
            <person name="Chen Y.Y."/>
            <person name="Wu W.L."/>
            <person name="Hsu J.L."/>
            <person name="Lin Y.F."/>
            <person name="Huang M.D."/>
            <person name="Li C.Y."/>
            <person name="Huang L."/>
            <person name="Wang Z.W."/>
            <person name="Zhao X."/>
            <person name="Zhong W.Y."/>
            <person name="Peng D.H."/>
            <person name="Ahmad S."/>
            <person name="Lan S."/>
            <person name="Zhang J.S."/>
            <person name="Tsai W.C."/>
            <person name="Van de Peer Y."/>
            <person name="Liu Z.J."/>
        </authorList>
    </citation>
    <scope>NUCLEOTIDE SEQUENCE</scope>
    <source>
        <strain evidence="2">CP</strain>
    </source>
</reference>
<protein>
    <submittedName>
        <fullName evidence="2">Uncharacterized protein</fullName>
    </submittedName>
</protein>
<name>A0AAV9CT06_ACOCL</name>
<dbReference type="AlphaFoldDB" id="A0AAV9CT06"/>
<organism evidence="2 3">
    <name type="scientific">Acorus calamus</name>
    <name type="common">Sweet flag</name>
    <dbReference type="NCBI Taxonomy" id="4465"/>
    <lineage>
        <taxon>Eukaryota</taxon>
        <taxon>Viridiplantae</taxon>
        <taxon>Streptophyta</taxon>
        <taxon>Embryophyta</taxon>
        <taxon>Tracheophyta</taxon>
        <taxon>Spermatophyta</taxon>
        <taxon>Magnoliopsida</taxon>
        <taxon>Liliopsida</taxon>
        <taxon>Acoraceae</taxon>
        <taxon>Acorus</taxon>
    </lineage>
</organism>
<keyword evidence="1" id="KW-0812">Transmembrane</keyword>
<reference evidence="2" key="2">
    <citation type="submission" date="2023-06" db="EMBL/GenBank/DDBJ databases">
        <authorList>
            <person name="Ma L."/>
            <person name="Liu K.-W."/>
            <person name="Li Z."/>
            <person name="Hsiao Y.-Y."/>
            <person name="Qi Y."/>
            <person name="Fu T."/>
            <person name="Tang G."/>
            <person name="Zhang D."/>
            <person name="Sun W.-H."/>
            <person name="Liu D.-K."/>
            <person name="Li Y."/>
            <person name="Chen G.-Z."/>
            <person name="Liu X.-D."/>
            <person name="Liao X.-Y."/>
            <person name="Jiang Y.-T."/>
            <person name="Yu X."/>
            <person name="Hao Y."/>
            <person name="Huang J."/>
            <person name="Zhao X.-W."/>
            <person name="Ke S."/>
            <person name="Chen Y.-Y."/>
            <person name="Wu W.-L."/>
            <person name="Hsu J.-L."/>
            <person name="Lin Y.-F."/>
            <person name="Huang M.-D."/>
            <person name="Li C.-Y."/>
            <person name="Huang L."/>
            <person name="Wang Z.-W."/>
            <person name="Zhao X."/>
            <person name="Zhong W.-Y."/>
            <person name="Peng D.-H."/>
            <person name="Ahmad S."/>
            <person name="Lan S."/>
            <person name="Zhang J.-S."/>
            <person name="Tsai W.-C."/>
            <person name="Van De Peer Y."/>
            <person name="Liu Z.-J."/>
        </authorList>
    </citation>
    <scope>NUCLEOTIDE SEQUENCE</scope>
    <source>
        <strain evidence="2">CP</strain>
        <tissue evidence="2">Leaves</tissue>
    </source>
</reference>
<dbReference type="EMBL" id="JAUJYO010000017">
    <property type="protein sequence ID" value="KAK1291819.1"/>
    <property type="molecule type" value="Genomic_DNA"/>
</dbReference>
<evidence type="ECO:0000256" key="1">
    <source>
        <dbReference type="SAM" id="Phobius"/>
    </source>
</evidence>
<keyword evidence="3" id="KW-1185">Reference proteome</keyword>
<accession>A0AAV9CT06</accession>
<keyword evidence="1" id="KW-0472">Membrane</keyword>